<organism evidence="3 4">
    <name type="scientific">Cocos nucifera</name>
    <name type="common">Coconut palm</name>
    <dbReference type="NCBI Taxonomy" id="13894"/>
    <lineage>
        <taxon>Eukaryota</taxon>
        <taxon>Viridiplantae</taxon>
        <taxon>Streptophyta</taxon>
        <taxon>Embryophyta</taxon>
        <taxon>Tracheophyta</taxon>
        <taxon>Spermatophyta</taxon>
        <taxon>Magnoliopsida</taxon>
        <taxon>Liliopsida</taxon>
        <taxon>Arecaceae</taxon>
        <taxon>Arecoideae</taxon>
        <taxon>Cocoseae</taxon>
        <taxon>Attaleinae</taxon>
        <taxon>Cocos</taxon>
    </lineage>
</organism>
<keyword evidence="4" id="KW-1185">Reference proteome</keyword>
<dbReference type="InterPro" id="IPR027923">
    <property type="entry name" value="Hydrophob_seed_dom"/>
</dbReference>
<feature type="domain" description="Bifunctional inhibitor/plant lipid transfer protein/seed storage helical" evidence="2">
    <location>
        <begin position="122"/>
        <end position="200"/>
    </location>
</feature>
<dbReference type="InterPro" id="IPR051636">
    <property type="entry name" value="Plant_LTP/defense-related"/>
</dbReference>
<dbReference type="SMART" id="SM00499">
    <property type="entry name" value="AAI"/>
    <property type="match status" value="1"/>
</dbReference>
<sequence>MLFISSTPIALACGTCPTPSTPKTPPTPKTPRTPPAPKTPPPPKGGITLPPIIGMPPITLPPIIGMPPITLPPIIGKPPINLPPITLPPIIPPIIGTPPTAGTPPPTKKPGCGAAPPPATTCPIDALKLGACVDLLGSTVHVGDPALECCSDLAGLAGVQAAACLCTTIKAKLLDINVYLPIALQLLVTCGNSAPPGYTCPK</sequence>
<dbReference type="PANTHER" id="PTHR31731">
    <property type="match status" value="1"/>
</dbReference>
<reference evidence="3" key="2">
    <citation type="submission" date="2019-07" db="EMBL/GenBank/DDBJ databases">
        <authorList>
            <person name="Yang Y."/>
            <person name="Bocs S."/>
            <person name="Baudouin L."/>
        </authorList>
    </citation>
    <scope>NUCLEOTIDE SEQUENCE</scope>
    <source>
        <tissue evidence="3">Spear leaf of Hainan Tall coconut</tissue>
    </source>
</reference>
<dbReference type="AlphaFoldDB" id="A0A8K0HXD0"/>
<dbReference type="CDD" id="cd01958">
    <property type="entry name" value="HPS_like"/>
    <property type="match status" value="1"/>
</dbReference>
<protein>
    <submittedName>
        <fullName evidence="3">36.4 kDa proline-rich protein</fullName>
    </submittedName>
</protein>
<dbReference type="Gene3D" id="1.10.110.10">
    <property type="entry name" value="Plant lipid-transfer and hydrophobic proteins"/>
    <property type="match status" value="1"/>
</dbReference>
<comment type="caution">
    <text evidence="3">The sequence shown here is derived from an EMBL/GenBank/DDBJ whole genome shotgun (WGS) entry which is preliminary data.</text>
</comment>
<feature type="region of interest" description="Disordered" evidence="1">
    <location>
        <begin position="15"/>
        <end position="45"/>
    </location>
</feature>
<evidence type="ECO:0000313" key="4">
    <source>
        <dbReference type="Proteomes" id="UP000797356"/>
    </source>
</evidence>
<evidence type="ECO:0000313" key="3">
    <source>
        <dbReference type="EMBL" id="KAG1327920.1"/>
    </source>
</evidence>
<evidence type="ECO:0000259" key="2">
    <source>
        <dbReference type="SMART" id="SM00499"/>
    </source>
</evidence>
<dbReference type="InterPro" id="IPR016140">
    <property type="entry name" value="Bifunc_inhib/LTP/seed_store"/>
</dbReference>
<dbReference type="SUPFAM" id="SSF47699">
    <property type="entry name" value="Bifunctional inhibitor/lipid-transfer protein/seed storage 2S albumin"/>
    <property type="match status" value="1"/>
</dbReference>
<dbReference type="InterPro" id="IPR036312">
    <property type="entry name" value="Bifun_inhib/LTP/seed_sf"/>
</dbReference>
<dbReference type="OrthoDB" id="1935738at2759"/>
<gene>
    <name evidence="3" type="ORF">COCNU_01G018540</name>
</gene>
<dbReference type="Pfam" id="PF14547">
    <property type="entry name" value="Hydrophob_seed"/>
    <property type="match status" value="1"/>
</dbReference>
<dbReference type="Proteomes" id="UP000797356">
    <property type="component" value="Chromosome 1"/>
</dbReference>
<accession>A0A8K0HXD0</accession>
<feature type="compositionally biased region" description="Pro residues" evidence="1">
    <location>
        <begin position="19"/>
        <end position="44"/>
    </location>
</feature>
<reference evidence="3" key="1">
    <citation type="journal article" date="2017" name="Gigascience">
        <title>The genome draft of coconut (Cocos nucifera).</title>
        <authorList>
            <person name="Xiao Y."/>
            <person name="Xu P."/>
            <person name="Fan H."/>
            <person name="Baudouin L."/>
            <person name="Xia W."/>
            <person name="Bocs S."/>
            <person name="Xu J."/>
            <person name="Li Q."/>
            <person name="Guo A."/>
            <person name="Zhou L."/>
            <person name="Li J."/>
            <person name="Wu Y."/>
            <person name="Ma Z."/>
            <person name="Armero A."/>
            <person name="Issali A.E."/>
            <person name="Liu N."/>
            <person name="Peng M."/>
            <person name="Yang Y."/>
        </authorList>
    </citation>
    <scope>NUCLEOTIDE SEQUENCE</scope>
    <source>
        <tissue evidence="3">Spear leaf of Hainan Tall coconut</tissue>
    </source>
</reference>
<dbReference type="EMBL" id="CM017872">
    <property type="protein sequence ID" value="KAG1327920.1"/>
    <property type="molecule type" value="Genomic_DNA"/>
</dbReference>
<evidence type="ECO:0000256" key="1">
    <source>
        <dbReference type="SAM" id="MobiDB-lite"/>
    </source>
</evidence>
<proteinExistence type="predicted"/>
<name>A0A8K0HXD0_COCNU</name>